<dbReference type="Proteomes" id="UP001433268">
    <property type="component" value="Unassembled WGS sequence"/>
</dbReference>
<dbReference type="EMBL" id="JAQQWN010000003">
    <property type="protein sequence ID" value="KAK8091593.1"/>
    <property type="molecule type" value="Genomic_DNA"/>
</dbReference>
<feature type="transmembrane region" description="Helical" evidence="6">
    <location>
        <begin position="252"/>
        <end position="276"/>
    </location>
</feature>
<feature type="domain" description="Rhodopsin" evidence="7">
    <location>
        <begin position="33"/>
        <end position="285"/>
    </location>
</feature>
<feature type="transmembrane region" description="Helical" evidence="6">
    <location>
        <begin position="99"/>
        <end position="123"/>
    </location>
</feature>
<feature type="transmembrane region" description="Helical" evidence="6">
    <location>
        <begin position="222"/>
        <end position="240"/>
    </location>
</feature>
<dbReference type="RefSeq" id="XP_066673565.1">
    <property type="nucleotide sequence ID" value="XM_066806269.1"/>
</dbReference>
<feature type="transmembrane region" description="Helical" evidence="6">
    <location>
        <begin position="49"/>
        <end position="67"/>
    </location>
</feature>
<comment type="subcellular location">
    <subcellularLocation>
        <location evidence="1">Membrane</location>
        <topology evidence="1">Multi-pass membrane protein</topology>
    </subcellularLocation>
</comment>
<keyword evidence="3 6" id="KW-1133">Transmembrane helix</keyword>
<comment type="caution">
    <text evidence="8">The sequence shown here is derived from an EMBL/GenBank/DDBJ whole genome shotgun (WGS) entry which is preliminary data.</text>
</comment>
<keyword evidence="9" id="KW-1185">Reference proteome</keyword>
<protein>
    <recommendedName>
        <fullName evidence="7">Rhodopsin domain-containing protein</fullName>
    </recommendedName>
</protein>
<dbReference type="InterPro" id="IPR052337">
    <property type="entry name" value="SAT4-like"/>
</dbReference>
<feature type="transmembrane region" description="Helical" evidence="6">
    <location>
        <begin position="135"/>
        <end position="155"/>
    </location>
</feature>
<reference evidence="8 9" key="1">
    <citation type="submission" date="2023-01" db="EMBL/GenBank/DDBJ databases">
        <title>Analysis of 21 Apiospora genomes using comparative genomics revels a genus with tremendous synthesis potential of carbohydrate active enzymes and secondary metabolites.</title>
        <authorList>
            <person name="Sorensen T."/>
        </authorList>
    </citation>
    <scope>NUCLEOTIDE SEQUENCE [LARGE SCALE GENOMIC DNA]</scope>
    <source>
        <strain evidence="8 9">CBS 114990</strain>
    </source>
</reference>
<proteinExistence type="inferred from homology"/>
<comment type="similarity">
    <text evidence="5">Belongs to the SAT4 family.</text>
</comment>
<keyword evidence="4 6" id="KW-0472">Membrane</keyword>
<dbReference type="InterPro" id="IPR049326">
    <property type="entry name" value="Rhodopsin_dom_fungi"/>
</dbReference>
<gene>
    <name evidence="8" type="ORF">PG997_001954</name>
</gene>
<dbReference type="PANTHER" id="PTHR33048">
    <property type="entry name" value="PTH11-LIKE INTEGRAL MEMBRANE PROTEIN (AFU_ORTHOLOGUE AFUA_5G11245)"/>
    <property type="match status" value="1"/>
</dbReference>
<dbReference type="Pfam" id="PF20684">
    <property type="entry name" value="Fung_rhodopsin"/>
    <property type="match status" value="1"/>
</dbReference>
<evidence type="ECO:0000313" key="9">
    <source>
        <dbReference type="Proteomes" id="UP001433268"/>
    </source>
</evidence>
<evidence type="ECO:0000256" key="6">
    <source>
        <dbReference type="SAM" id="Phobius"/>
    </source>
</evidence>
<accession>A0ABR1X893</accession>
<feature type="transmembrane region" description="Helical" evidence="6">
    <location>
        <begin position="12"/>
        <end position="37"/>
    </location>
</feature>
<sequence length="368" mass="40737">MAPLPNIQPTDLAAATLVATVALGVLSIITVALRIYVRINIKSLGLDDYLMTIGLLFFVAYCSFTSMDVYSGLGHHDAAFKTGFSQTDSYFLTVHAAKWLVFFQITYTWSLPFIKSSICWALLRFTRRRRYVYPLWAVMVLSVGITFVGFVAVMVNCTPFAATWDPSLRAPVGTGHCDTSGRMSQISYVISAISVITDWACAIIPAFVIYGLKMSKNLKITLTFILALGVMASISTIVRLPYLQFYNVPTDYYYNVCNIVIWSIVECGVGIIAGSLPSLRPLLKKIPMFGSKKSYAFRSGSNDTPKQIKLQNLGHAGGRSLASCRVGEDESKWERIDDNSSQQHIIMKNVQMDVEYGMANGLSSLLIQ</sequence>
<evidence type="ECO:0000256" key="3">
    <source>
        <dbReference type="ARBA" id="ARBA00022989"/>
    </source>
</evidence>
<organism evidence="8 9">
    <name type="scientific">Apiospora hydei</name>
    <dbReference type="NCBI Taxonomy" id="1337664"/>
    <lineage>
        <taxon>Eukaryota</taxon>
        <taxon>Fungi</taxon>
        <taxon>Dikarya</taxon>
        <taxon>Ascomycota</taxon>
        <taxon>Pezizomycotina</taxon>
        <taxon>Sordariomycetes</taxon>
        <taxon>Xylariomycetidae</taxon>
        <taxon>Amphisphaeriales</taxon>
        <taxon>Apiosporaceae</taxon>
        <taxon>Apiospora</taxon>
    </lineage>
</organism>
<feature type="transmembrane region" description="Helical" evidence="6">
    <location>
        <begin position="188"/>
        <end position="210"/>
    </location>
</feature>
<dbReference type="PANTHER" id="PTHR33048:SF15">
    <property type="entry name" value="INTEGRAL MEMBRANE PROTEIN"/>
    <property type="match status" value="1"/>
</dbReference>
<evidence type="ECO:0000259" key="7">
    <source>
        <dbReference type="Pfam" id="PF20684"/>
    </source>
</evidence>
<evidence type="ECO:0000313" key="8">
    <source>
        <dbReference type="EMBL" id="KAK8091593.1"/>
    </source>
</evidence>
<keyword evidence="2 6" id="KW-0812">Transmembrane</keyword>
<evidence type="ECO:0000256" key="2">
    <source>
        <dbReference type="ARBA" id="ARBA00022692"/>
    </source>
</evidence>
<name>A0ABR1X893_9PEZI</name>
<evidence type="ECO:0000256" key="4">
    <source>
        <dbReference type="ARBA" id="ARBA00023136"/>
    </source>
</evidence>
<evidence type="ECO:0000256" key="5">
    <source>
        <dbReference type="ARBA" id="ARBA00038359"/>
    </source>
</evidence>
<evidence type="ECO:0000256" key="1">
    <source>
        <dbReference type="ARBA" id="ARBA00004141"/>
    </source>
</evidence>
<dbReference type="GeneID" id="92039329"/>